<reference evidence="3" key="2">
    <citation type="submission" date="2021-04" db="EMBL/GenBank/DDBJ databases">
        <title>Brevibacillus composti FJAT-54423, complete genome.</title>
        <authorList>
            <person name="Tang R."/>
        </authorList>
    </citation>
    <scope>NUCLEOTIDE SEQUENCE</scope>
    <source>
        <strain evidence="3">FJAT-54424</strain>
    </source>
</reference>
<dbReference type="Proteomes" id="UP000677234">
    <property type="component" value="Chromosome"/>
</dbReference>
<accession>A0A7T5EID9</accession>
<gene>
    <name evidence="2" type="ORF">JD108_14620</name>
    <name evidence="3" type="ORF">KDJ56_14565</name>
</gene>
<dbReference type="EMBL" id="CP066308">
    <property type="protein sequence ID" value="QQE73143.1"/>
    <property type="molecule type" value="Genomic_DNA"/>
</dbReference>
<keyword evidence="5" id="KW-1185">Reference proteome</keyword>
<evidence type="ECO:0000313" key="5">
    <source>
        <dbReference type="Proteomes" id="UP000677234"/>
    </source>
</evidence>
<dbReference type="Proteomes" id="UP000595847">
    <property type="component" value="Chromosome"/>
</dbReference>
<feature type="region of interest" description="Disordered" evidence="1">
    <location>
        <begin position="1"/>
        <end position="51"/>
    </location>
</feature>
<organism evidence="2 4">
    <name type="scientific">Brevibacillus composti</name>
    <dbReference type="NCBI Taxonomy" id="2796470"/>
    <lineage>
        <taxon>Bacteria</taxon>
        <taxon>Bacillati</taxon>
        <taxon>Bacillota</taxon>
        <taxon>Bacilli</taxon>
        <taxon>Bacillales</taxon>
        <taxon>Paenibacillaceae</taxon>
        <taxon>Brevibacillus</taxon>
    </lineage>
</organism>
<proteinExistence type="predicted"/>
<name>A0A7T5EID9_9BACL</name>
<dbReference type="RefSeq" id="WP_198826773.1">
    <property type="nucleotide sequence ID" value="NZ_CP066308.1"/>
</dbReference>
<feature type="compositionally biased region" description="Basic and acidic residues" evidence="1">
    <location>
        <begin position="1"/>
        <end position="11"/>
    </location>
</feature>
<evidence type="ECO:0000313" key="4">
    <source>
        <dbReference type="Proteomes" id="UP000595847"/>
    </source>
</evidence>
<reference evidence="2 4" key="1">
    <citation type="submission" date="2020-12" db="EMBL/GenBank/DDBJ databases">
        <title>strain FJAT-54423T represents a novel species of the genus Brevibacillus.</title>
        <authorList>
            <person name="Tang R."/>
        </authorList>
    </citation>
    <scope>NUCLEOTIDE SEQUENCE [LARGE SCALE GENOMIC DNA]</scope>
    <source>
        <strain evidence="2 4">FJAT-54423</strain>
    </source>
</reference>
<evidence type="ECO:0000313" key="2">
    <source>
        <dbReference type="EMBL" id="QQE73143.1"/>
    </source>
</evidence>
<evidence type="ECO:0000256" key="1">
    <source>
        <dbReference type="SAM" id="MobiDB-lite"/>
    </source>
</evidence>
<dbReference type="AlphaFoldDB" id="A0A7T5EID9"/>
<evidence type="ECO:0000313" key="3">
    <source>
        <dbReference type="EMBL" id="QUO40221.1"/>
    </source>
</evidence>
<dbReference type="EMBL" id="CP073708">
    <property type="protein sequence ID" value="QUO40221.1"/>
    <property type="molecule type" value="Genomic_DNA"/>
</dbReference>
<dbReference type="KEGG" id="bcop:JD108_14620"/>
<feature type="compositionally biased region" description="Basic and acidic residues" evidence="1">
    <location>
        <begin position="21"/>
        <end position="51"/>
    </location>
</feature>
<sequence>MQTENRKEKKPSIAPGMNTHDPLEEKATPAEIEKGDATRVTRLFLDRTPDN</sequence>
<protein>
    <submittedName>
        <fullName evidence="2">Uncharacterized protein</fullName>
    </submittedName>
</protein>